<dbReference type="AlphaFoldDB" id="A0AB34J854"/>
<feature type="compositionally biased region" description="Basic and acidic residues" evidence="1">
    <location>
        <begin position="26"/>
        <end position="54"/>
    </location>
</feature>
<evidence type="ECO:0000313" key="2">
    <source>
        <dbReference type="EMBL" id="KAL1514741.1"/>
    </source>
</evidence>
<comment type="caution">
    <text evidence="2">The sequence shown here is derived from an EMBL/GenBank/DDBJ whole genome shotgun (WGS) entry which is preliminary data.</text>
</comment>
<sequence length="174" mass="19664">MPVTKATLPTQATAKTTSRLRARPARSPERHAYASDTADCGRDDSDDGAPERPTRRPRRGRQVAFPAEELRQLTPSGVAPLAVARLFFKVRELAEAASFALPDEQNKNNFEYKKYLLRIVTENECSRAVRLHFWLVHGEWRSALVVRRRGTGEAIHRLPLVTQLGQLTRPRQVA</sequence>
<feature type="compositionally biased region" description="Polar residues" evidence="1">
    <location>
        <begin position="7"/>
        <end position="17"/>
    </location>
</feature>
<evidence type="ECO:0000256" key="1">
    <source>
        <dbReference type="SAM" id="MobiDB-lite"/>
    </source>
</evidence>
<organism evidence="2 3">
    <name type="scientific">Prymnesium parvum</name>
    <name type="common">Toxic golden alga</name>
    <dbReference type="NCBI Taxonomy" id="97485"/>
    <lineage>
        <taxon>Eukaryota</taxon>
        <taxon>Haptista</taxon>
        <taxon>Haptophyta</taxon>
        <taxon>Prymnesiophyceae</taxon>
        <taxon>Prymnesiales</taxon>
        <taxon>Prymnesiaceae</taxon>
        <taxon>Prymnesium</taxon>
    </lineage>
</organism>
<reference evidence="2 3" key="1">
    <citation type="journal article" date="2024" name="Science">
        <title>Giant polyketide synthase enzymes in the biosynthesis of giant marine polyether toxins.</title>
        <authorList>
            <person name="Fallon T.R."/>
            <person name="Shende V.V."/>
            <person name="Wierzbicki I.H."/>
            <person name="Pendleton A.L."/>
            <person name="Watervoot N.F."/>
            <person name="Auber R.P."/>
            <person name="Gonzalez D.J."/>
            <person name="Wisecaver J.H."/>
            <person name="Moore B.S."/>
        </authorList>
    </citation>
    <scope>NUCLEOTIDE SEQUENCE [LARGE SCALE GENOMIC DNA]</scope>
    <source>
        <strain evidence="2 3">12B1</strain>
    </source>
</reference>
<name>A0AB34J854_PRYPA</name>
<accession>A0AB34J854</accession>
<dbReference type="EMBL" id="JBGBPQ010000012">
    <property type="protein sequence ID" value="KAL1514741.1"/>
    <property type="molecule type" value="Genomic_DNA"/>
</dbReference>
<dbReference type="Proteomes" id="UP001515480">
    <property type="component" value="Unassembled WGS sequence"/>
</dbReference>
<evidence type="ECO:0000313" key="3">
    <source>
        <dbReference type="Proteomes" id="UP001515480"/>
    </source>
</evidence>
<protein>
    <recommendedName>
        <fullName evidence="4">Non-specific serine/threonine protein kinase</fullName>
    </recommendedName>
</protein>
<gene>
    <name evidence="2" type="ORF">AB1Y20_003828</name>
</gene>
<evidence type="ECO:0008006" key="4">
    <source>
        <dbReference type="Google" id="ProtNLM"/>
    </source>
</evidence>
<keyword evidence="3" id="KW-1185">Reference proteome</keyword>
<feature type="region of interest" description="Disordered" evidence="1">
    <location>
        <begin position="1"/>
        <end position="61"/>
    </location>
</feature>
<proteinExistence type="predicted"/>